<dbReference type="GeneID" id="86827907"/>
<comment type="caution">
    <text evidence="2">The sequence shown here is derived from an EMBL/GenBank/DDBJ whole genome shotgun (WGS) entry which is preliminary data.</text>
</comment>
<dbReference type="AlphaFoldDB" id="A0A8I0P0N9"/>
<dbReference type="OrthoDB" id="158281at2"/>
<dbReference type="Proteomes" id="UP000629287">
    <property type="component" value="Unassembled WGS sequence"/>
</dbReference>
<feature type="compositionally biased region" description="Low complexity" evidence="1">
    <location>
        <begin position="288"/>
        <end position="297"/>
    </location>
</feature>
<keyword evidence="3" id="KW-1185">Reference proteome</keyword>
<evidence type="ECO:0000313" key="2">
    <source>
        <dbReference type="EMBL" id="MBE1597208.1"/>
    </source>
</evidence>
<dbReference type="RefSeq" id="WP_046916589.1">
    <property type="nucleotide sequence ID" value="NZ_JADBGF010000001.1"/>
</dbReference>
<dbReference type="EMBL" id="JADBGF010000001">
    <property type="protein sequence ID" value="MBE1597208.1"/>
    <property type="molecule type" value="Genomic_DNA"/>
</dbReference>
<feature type="compositionally biased region" description="Acidic residues" evidence="1">
    <location>
        <begin position="274"/>
        <end position="287"/>
    </location>
</feature>
<gene>
    <name evidence="2" type="ORF">H4687_003337</name>
</gene>
<feature type="region of interest" description="Disordered" evidence="1">
    <location>
        <begin position="268"/>
        <end position="305"/>
    </location>
</feature>
<name>A0A8I0P0N9_9ACTN</name>
<evidence type="ECO:0000256" key="1">
    <source>
        <dbReference type="SAM" id="MobiDB-lite"/>
    </source>
</evidence>
<protein>
    <recommendedName>
        <fullName evidence="4">Phage portal protein</fullName>
    </recommendedName>
</protein>
<proteinExistence type="predicted"/>
<dbReference type="InterPro" id="IPR021145">
    <property type="entry name" value="Portal_protein_SPP1_Gp6-like"/>
</dbReference>
<organism evidence="2 3">
    <name type="scientific">Streptomyces stelliscabiei</name>
    <dbReference type="NCBI Taxonomy" id="146820"/>
    <lineage>
        <taxon>Bacteria</taxon>
        <taxon>Bacillati</taxon>
        <taxon>Actinomycetota</taxon>
        <taxon>Actinomycetes</taxon>
        <taxon>Kitasatosporales</taxon>
        <taxon>Streptomycetaceae</taxon>
        <taxon>Streptomyces</taxon>
    </lineage>
</organism>
<evidence type="ECO:0008006" key="4">
    <source>
        <dbReference type="Google" id="ProtNLM"/>
    </source>
</evidence>
<sequence>MEDEPSVDPRADLMSGIAELDDARPGYNQAQTYYDGKVPEVFTSARLRRALAVHNIDFDLNFAKTPVNAVTNRLKIASITSPDETTNTLISKIWQDNQLNLEMKNLFRRAGEYGDAYLMVLPVEDTKGNVIRVEMFYNSPQTVRVIYDEENPRRKKFTIKRWCDGPYLRAELYYDDRTERWTTAKGSTGERPNDWMPWPADPDDSESWVIDHDWGEQPVFHFRTDRPYGVPEHFGAYGPQNAITKLQATHMGTVDYQGAPQRYALTETATTDTSDLEPGDFDDDDWPPNDAGAGPSDSGDDSSLKAGPGEMWLLRGYKSVGQFDAADPDVFLDPITFNVKAMAQITETPLRMFDPQSSSQRSGVSFQEEDSPFISKIEDRQTAYGAETHAAFVFALRRLGIPDPVVTVDWVPARSVTDAQGWQTVKAKIDAGVPRRQALMEAGYRAEQVDAWLAKVDDAELQRRVEILARLADSAQKLGAAATLGVISDDQAKALLAGALSDLEVLAGAQEEGG</sequence>
<evidence type="ECO:0000313" key="3">
    <source>
        <dbReference type="Proteomes" id="UP000629287"/>
    </source>
</evidence>
<dbReference type="Pfam" id="PF05133">
    <property type="entry name" value="SPP1_portal"/>
    <property type="match status" value="1"/>
</dbReference>
<accession>A0A8I0P0N9</accession>
<reference evidence="2 3" key="1">
    <citation type="submission" date="2020-10" db="EMBL/GenBank/DDBJ databases">
        <title>Sequencing the genomes of 1000 actinobacteria strains.</title>
        <authorList>
            <person name="Klenk H.-P."/>
        </authorList>
    </citation>
    <scope>NUCLEOTIDE SEQUENCE [LARGE SCALE GENOMIC DNA]</scope>
    <source>
        <strain evidence="2 3">DSM 41803</strain>
    </source>
</reference>